<evidence type="ECO:0000313" key="2">
    <source>
        <dbReference type="EMBL" id="TCU11220.1"/>
    </source>
</evidence>
<proteinExistence type="predicted"/>
<dbReference type="Pfam" id="PF24719">
    <property type="entry name" value="Imm33-like"/>
    <property type="match status" value="1"/>
</dbReference>
<reference evidence="2 3" key="1">
    <citation type="submission" date="2019-03" db="EMBL/GenBank/DDBJ databases">
        <title>Genomic Encyclopedia of Type Strains, Phase IV (KMG-V): Genome sequencing to study the core and pangenomes of soil and plant-associated prokaryotes.</title>
        <authorList>
            <person name="Whitman W."/>
        </authorList>
    </citation>
    <scope>NUCLEOTIDE SEQUENCE [LARGE SCALE GENOMIC DNA]</scope>
    <source>
        <strain evidence="2 3">Hc14</strain>
    </source>
</reference>
<comment type="caution">
    <text evidence="2">The sequence shown here is derived from an EMBL/GenBank/DDBJ whole genome shotgun (WGS) entry which is preliminary data.</text>
</comment>
<dbReference type="AlphaFoldDB" id="A0A4R3PUF4"/>
<sequence length="151" mass="16906">MPADLLLCRPVPVYRHESLVTASIIFDNGFPEKRQGALVDRAQAKVCRRYDLLLTPPASSSKLGIFASALRGEQPLNGLRHSPDVGISGWFIWGGQEFSTDPKFFNPMHVSHLQERCPAVLPYLGLPPGWRFLIAPDYEDVWFDSGLLDLD</sequence>
<feature type="domain" description="Imm33-like" evidence="1">
    <location>
        <begin position="43"/>
        <end position="144"/>
    </location>
</feature>
<dbReference type="EMBL" id="SMBH01000018">
    <property type="protein sequence ID" value="TCU11220.1"/>
    <property type="molecule type" value="Genomic_DNA"/>
</dbReference>
<organism evidence="2 3">
    <name type="scientific">Rhizobium sullae</name>
    <name type="common">Rhizobium hedysari</name>
    <dbReference type="NCBI Taxonomy" id="50338"/>
    <lineage>
        <taxon>Bacteria</taxon>
        <taxon>Pseudomonadati</taxon>
        <taxon>Pseudomonadota</taxon>
        <taxon>Alphaproteobacteria</taxon>
        <taxon>Hyphomicrobiales</taxon>
        <taxon>Rhizobiaceae</taxon>
        <taxon>Rhizobium/Agrobacterium group</taxon>
        <taxon>Rhizobium</taxon>
    </lineage>
</organism>
<accession>A0A4R3PUF4</accession>
<gene>
    <name evidence="2" type="ORF">EV132_11890</name>
</gene>
<name>A0A4R3PUF4_RHISU</name>
<evidence type="ECO:0000313" key="3">
    <source>
        <dbReference type="Proteomes" id="UP000294576"/>
    </source>
</evidence>
<dbReference type="RefSeq" id="WP_132567589.1">
    <property type="nucleotide sequence ID" value="NZ_SMBH01000018.1"/>
</dbReference>
<dbReference type="Proteomes" id="UP000294576">
    <property type="component" value="Unassembled WGS sequence"/>
</dbReference>
<dbReference type="InterPro" id="IPR056509">
    <property type="entry name" value="Imm33-like"/>
</dbReference>
<protein>
    <recommendedName>
        <fullName evidence="1">Imm33-like domain-containing protein</fullName>
    </recommendedName>
</protein>
<evidence type="ECO:0000259" key="1">
    <source>
        <dbReference type="Pfam" id="PF24719"/>
    </source>
</evidence>